<evidence type="ECO:0000256" key="5">
    <source>
        <dbReference type="ARBA" id="ARBA00022519"/>
    </source>
</evidence>
<comment type="similarity">
    <text evidence="2">Belongs to the TonB family.</text>
</comment>
<proteinExistence type="inferred from homology"/>
<accession>A0A7C2Z2N3</accession>
<gene>
    <name evidence="12" type="ORF">ENO47_02260</name>
</gene>
<dbReference type="PROSITE" id="PS52015">
    <property type="entry name" value="TONB_CTD"/>
    <property type="match status" value="1"/>
</dbReference>
<organism evidence="12">
    <name type="scientific">Hydrogenobacter sp</name>
    <dbReference type="NCBI Taxonomy" id="2152829"/>
    <lineage>
        <taxon>Bacteria</taxon>
        <taxon>Pseudomonadati</taxon>
        <taxon>Aquificota</taxon>
        <taxon>Aquificia</taxon>
        <taxon>Aquificales</taxon>
        <taxon>Aquificaceae</taxon>
        <taxon>Hydrogenobacter</taxon>
    </lineage>
</organism>
<feature type="compositionally biased region" description="Basic and acidic residues" evidence="10">
    <location>
        <begin position="111"/>
        <end position="155"/>
    </location>
</feature>
<dbReference type="GO" id="GO:0031992">
    <property type="term" value="F:energy transducer activity"/>
    <property type="evidence" value="ECO:0007669"/>
    <property type="project" value="TreeGrafter"/>
</dbReference>
<keyword evidence="3" id="KW-0813">Transport</keyword>
<feature type="region of interest" description="Disordered" evidence="10">
    <location>
        <begin position="50"/>
        <end position="155"/>
    </location>
</feature>
<comment type="subcellular location">
    <subcellularLocation>
        <location evidence="1">Cell inner membrane</location>
        <topology evidence="1">Single-pass membrane protein</topology>
        <orientation evidence="1">Periplasmic side</orientation>
    </subcellularLocation>
</comment>
<feature type="domain" description="TonB C-terminal" evidence="11">
    <location>
        <begin position="160"/>
        <end position="249"/>
    </location>
</feature>
<dbReference type="InterPro" id="IPR006260">
    <property type="entry name" value="TonB/TolA_C"/>
</dbReference>
<feature type="compositionally biased region" description="Basic and acidic residues" evidence="10">
    <location>
        <begin position="58"/>
        <end position="76"/>
    </location>
</feature>
<evidence type="ECO:0000256" key="7">
    <source>
        <dbReference type="ARBA" id="ARBA00022927"/>
    </source>
</evidence>
<evidence type="ECO:0000256" key="8">
    <source>
        <dbReference type="ARBA" id="ARBA00022989"/>
    </source>
</evidence>
<dbReference type="PANTHER" id="PTHR33446">
    <property type="entry name" value="PROTEIN TONB-RELATED"/>
    <property type="match status" value="1"/>
</dbReference>
<dbReference type="GO" id="GO:0015031">
    <property type="term" value="P:protein transport"/>
    <property type="evidence" value="ECO:0007669"/>
    <property type="project" value="UniProtKB-KW"/>
</dbReference>
<evidence type="ECO:0000256" key="6">
    <source>
        <dbReference type="ARBA" id="ARBA00022692"/>
    </source>
</evidence>
<keyword evidence="8" id="KW-1133">Transmembrane helix</keyword>
<dbReference type="AlphaFoldDB" id="A0A7C2Z2N3"/>
<dbReference type="Gene3D" id="3.30.1150.10">
    <property type="match status" value="1"/>
</dbReference>
<evidence type="ECO:0000256" key="9">
    <source>
        <dbReference type="ARBA" id="ARBA00023136"/>
    </source>
</evidence>
<dbReference type="GO" id="GO:0055085">
    <property type="term" value="P:transmembrane transport"/>
    <property type="evidence" value="ECO:0007669"/>
    <property type="project" value="InterPro"/>
</dbReference>
<keyword evidence="6" id="KW-0812">Transmembrane</keyword>
<dbReference type="PANTHER" id="PTHR33446:SF2">
    <property type="entry name" value="PROTEIN TONB"/>
    <property type="match status" value="1"/>
</dbReference>
<evidence type="ECO:0000256" key="10">
    <source>
        <dbReference type="SAM" id="MobiDB-lite"/>
    </source>
</evidence>
<evidence type="ECO:0000259" key="11">
    <source>
        <dbReference type="PROSITE" id="PS52015"/>
    </source>
</evidence>
<evidence type="ECO:0000256" key="3">
    <source>
        <dbReference type="ARBA" id="ARBA00022448"/>
    </source>
</evidence>
<dbReference type="GO" id="GO:0098797">
    <property type="term" value="C:plasma membrane protein complex"/>
    <property type="evidence" value="ECO:0007669"/>
    <property type="project" value="TreeGrafter"/>
</dbReference>
<evidence type="ECO:0000256" key="1">
    <source>
        <dbReference type="ARBA" id="ARBA00004383"/>
    </source>
</evidence>
<dbReference type="Pfam" id="PF03544">
    <property type="entry name" value="TonB_C"/>
    <property type="match status" value="1"/>
</dbReference>
<sequence>MILREDRPKALALSISLSLLSSFVISWLMSVSKMTFPSGGSKPVEIILTLPPTQETTNPKESRPQKTPPKRQEVKKVIKNVPQKQEVRQEPVAPPKEAIPIAEKAQTQITAREETKEDTSNKEKETSQEKPQKEAQVERPQVKRELPTAKKEESKDQMIAYYSQVKAIIERNKRYPEEAKRRGEEGTLVVRLRINSEGRIEDIRIIKSSQSRYLDEGTIRMLRSLAKLPPPPKAPLELEIEIDYRLGGG</sequence>
<evidence type="ECO:0000313" key="12">
    <source>
        <dbReference type="EMBL" id="HEW45483.1"/>
    </source>
</evidence>
<comment type="caution">
    <text evidence="12">The sequence shown here is derived from an EMBL/GenBank/DDBJ whole genome shotgun (WGS) entry which is preliminary data.</text>
</comment>
<keyword evidence="9" id="KW-0472">Membrane</keyword>
<dbReference type="SUPFAM" id="SSF74653">
    <property type="entry name" value="TolA/TonB C-terminal domain"/>
    <property type="match status" value="1"/>
</dbReference>
<name>A0A7C2Z2N3_9AQUI</name>
<dbReference type="InterPro" id="IPR037682">
    <property type="entry name" value="TonB_C"/>
</dbReference>
<reference evidence="12" key="1">
    <citation type="journal article" date="2020" name="mSystems">
        <title>Genome- and Community-Level Interaction Insights into Carbon Utilization and Element Cycling Functions of Hydrothermarchaeota in Hydrothermal Sediment.</title>
        <authorList>
            <person name="Zhou Z."/>
            <person name="Liu Y."/>
            <person name="Xu W."/>
            <person name="Pan J."/>
            <person name="Luo Z.H."/>
            <person name="Li M."/>
        </authorList>
    </citation>
    <scope>NUCLEOTIDE SEQUENCE [LARGE SCALE GENOMIC DNA]</scope>
    <source>
        <strain evidence="12">SpSt-132</strain>
    </source>
</reference>
<evidence type="ECO:0000256" key="2">
    <source>
        <dbReference type="ARBA" id="ARBA00006555"/>
    </source>
</evidence>
<dbReference type="InterPro" id="IPR051045">
    <property type="entry name" value="TonB-dependent_transducer"/>
</dbReference>
<keyword evidence="5" id="KW-0997">Cell inner membrane</keyword>
<keyword evidence="7" id="KW-0653">Protein transport</keyword>
<keyword evidence="4" id="KW-1003">Cell membrane</keyword>
<dbReference type="NCBIfam" id="TIGR01352">
    <property type="entry name" value="tonB_Cterm"/>
    <property type="match status" value="1"/>
</dbReference>
<dbReference type="EMBL" id="DSFP01000027">
    <property type="protein sequence ID" value="HEW45483.1"/>
    <property type="molecule type" value="Genomic_DNA"/>
</dbReference>
<protein>
    <submittedName>
        <fullName evidence="12">Energy transducer TonB</fullName>
    </submittedName>
</protein>
<evidence type="ECO:0000256" key="4">
    <source>
        <dbReference type="ARBA" id="ARBA00022475"/>
    </source>
</evidence>